<dbReference type="InterPro" id="IPR050438">
    <property type="entry name" value="LMW_PTPase"/>
</dbReference>
<organism evidence="3 4">
    <name type="scientific">Sphaerisporangium flaviroseum</name>
    <dbReference type="NCBI Taxonomy" id="509199"/>
    <lineage>
        <taxon>Bacteria</taxon>
        <taxon>Bacillati</taxon>
        <taxon>Actinomycetota</taxon>
        <taxon>Actinomycetes</taxon>
        <taxon>Streptosporangiales</taxon>
        <taxon>Streptosporangiaceae</taxon>
        <taxon>Sphaerisporangium</taxon>
    </lineage>
</organism>
<feature type="domain" description="Phosphotyrosine protein phosphatase I" evidence="2">
    <location>
        <begin position="44"/>
        <end position="218"/>
    </location>
</feature>
<evidence type="ECO:0000313" key="4">
    <source>
        <dbReference type="Proteomes" id="UP001500888"/>
    </source>
</evidence>
<evidence type="ECO:0000256" key="1">
    <source>
        <dbReference type="SAM" id="MobiDB-lite"/>
    </source>
</evidence>
<keyword evidence="4" id="KW-1185">Reference proteome</keyword>
<evidence type="ECO:0000313" key="3">
    <source>
        <dbReference type="EMBL" id="GAA3798782.1"/>
    </source>
</evidence>
<dbReference type="InterPro" id="IPR023485">
    <property type="entry name" value="Ptyr_pPase"/>
</dbReference>
<dbReference type="Proteomes" id="UP001500888">
    <property type="component" value="Unassembled WGS sequence"/>
</dbReference>
<dbReference type="PANTHER" id="PTHR11717">
    <property type="entry name" value="LOW MOLECULAR WEIGHT PROTEIN TYROSINE PHOSPHATASE"/>
    <property type="match status" value="1"/>
</dbReference>
<feature type="region of interest" description="Disordered" evidence="1">
    <location>
        <begin position="1"/>
        <end position="22"/>
    </location>
</feature>
<dbReference type="Pfam" id="PF01451">
    <property type="entry name" value="LMWPc"/>
    <property type="match status" value="1"/>
</dbReference>
<dbReference type="RefSeq" id="WP_344936553.1">
    <property type="nucleotide sequence ID" value="NZ_BAAAZR010000002.1"/>
</dbReference>
<dbReference type="SUPFAM" id="SSF52788">
    <property type="entry name" value="Phosphotyrosine protein phosphatases I"/>
    <property type="match status" value="1"/>
</dbReference>
<protein>
    <recommendedName>
        <fullName evidence="2">Phosphotyrosine protein phosphatase I domain-containing protein</fullName>
    </recommendedName>
</protein>
<gene>
    <name evidence="3" type="ORF">GCM10022226_17710</name>
</gene>
<feature type="compositionally biased region" description="Basic and acidic residues" evidence="1">
    <location>
        <begin position="9"/>
        <end position="22"/>
    </location>
</feature>
<evidence type="ECO:0000259" key="2">
    <source>
        <dbReference type="SMART" id="SM00226"/>
    </source>
</evidence>
<reference evidence="4" key="1">
    <citation type="journal article" date="2019" name="Int. J. Syst. Evol. Microbiol.">
        <title>The Global Catalogue of Microorganisms (GCM) 10K type strain sequencing project: providing services to taxonomists for standard genome sequencing and annotation.</title>
        <authorList>
            <consortium name="The Broad Institute Genomics Platform"/>
            <consortium name="The Broad Institute Genome Sequencing Center for Infectious Disease"/>
            <person name="Wu L."/>
            <person name="Ma J."/>
        </authorList>
    </citation>
    <scope>NUCLEOTIDE SEQUENCE [LARGE SCALE GENOMIC DNA]</scope>
    <source>
        <strain evidence="4">JCM 16908</strain>
    </source>
</reference>
<accession>A0ABP7HQ98</accession>
<dbReference type="SMART" id="SM00226">
    <property type="entry name" value="LMWPc"/>
    <property type="match status" value="1"/>
</dbReference>
<dbReference type="Gene3D" id="3.40.50.2300">
    <property type="match status" value="1"/>
</dbReference>
<dbReference type="InterPro" id="IPR036196">
    <property type="entry name" value="Ptyr_pPase_sf"/>
</dbReference>
<comment type="caution">
    <text evidence="3">The sequence shown here is derived from an EMBL/GenBank/DDBJ whole genome shotgun (WGS) entry which is preliminary data.</text>
</comment>
<sequence length="229" mass="24637">MKHPSPAAGERDQGERALTGHEDCGPRCWSARRTAPAPGEEVRFRLLFVCTGNICRSPLAERLTRSVLGPCPSLEVISAGTFARPGEPMTEHARQVLIKLGGDPCGFLSRPLTPELLAAADLVLTATTEHRGESVAEHPPAAARTFTIAEFGTLARAVRAEAVTRHEDPARRAGALLDEVRAMRGLVRVNQPDIADPYGRSLWAYRAAGRRIAGSLAVPLRLLTRSPAS</sequence>
<dbReference type="EMBL" id="BAAAZR010000002">
    <property type="protein sequence ID" value="GAA3798782.1"/>
    <property type="molecule type" value="Genomic_DNA"/>
</dbReference>
<dbReference type="PANTHER" id="PTHR11717:SF31">
    <property type="entry name" value="LOW MOLECULAR WEIGHT PROTEIN-TYROSINE-PHOSPHATASE ETP-RELATED"/>
    <property type="match status" value="1"/>
</dbReference>
<name>A0ABP7HQ98_9ACTN</name>
<proteinExistence type="predicted"/>